<reference evidence="5 6" key="1">
    <citation type="submission" date="2013-06" db="EMBL/GenBank/DDBJ databases">
        <authorList>
            <person name="Weinstock G."/>
            <person name="Sodergren E."/>
            <person name="Lobos E.A."/>
            <person name="Fulton L."/>
            <person name="Fulton R."/>
            <person name="Courtney L."/>
            <person name="Fronick C."/>
            <person name="O'Laughlin M."/>
            <person name="Godfrey J."/>
            <person name="Wilson R.M."/>
            <person name="Miner T."/>
            <person name="Farmer C."/>
            <person name="Delehaunty K."/>
            <person name="Cordes M."/>
            <person name="Minx P."/>
            <person name="Tomlinson C."/>
            <person name="Chen J."/>
            <person name="Wollam A."/>
            <person name="Pepin K.H."/>
            <person name="Bhonagiri V."/>
            <person name="Zhang X."/>
            <person name="Warren W."/>
            <person name="Mitreva M."/>
            <person name="Mardis E.R."/>
            <person name="Wilson R.K."/>
        </authorList>
    </citation>
    <scope>NUCLEOTIDE SEQUENCE [LARGE SCALE GENOMIC DNA]</scope>
    <source>
        <strain evidence="5 6">ATCC 29426</strain>
    </source>
</reference>
<dbReference type="InterPro" id="IPR013762">
    <property type="entry name" value="Integrase-like_cat_sf"/>
</dbReference>
<comment type="similarity">
    <text evidence="1">Belongs to the 'phage' integrase family.</text>
</comment>
<comment type="caution">
    <text evidence="5">The sequence shown here is derived from an EMBL/GenBank/DDBJ whole genome shotgun (WGS) entry which is preliminary data.</text>
</comment>
<evidence type="ECO:0000259" key="4">
    <source>
        <dbReference type="PROSITE" id="PS51898"/>
    </source>
</evidence>
<dbReference type="PANTHER" id="PTHR30349:SF64">
    <property type="entry name" value="PROPHAGE INTEGRASE INTD-RELATED"/>
    <property type="match status" value="1"/>
</dbReference>
<dbReference type="Pfam" id="PF00589">
    <property type="entry name" value="Phage_integrase"/>
    <property type="match status" value="1"/>
</dbReference>
<dbReference type="InterPro" id="IPR050090">
    <property type="entry name" value="Tyrosine_recombinase_XerCD"/>
</dbReference>
<evidence type="ECO:0000313" key="5">
    <source>
        <dbReference type="EMBL" id="ERJ75575.1"/>
    </source>
</evidence>
<dbReference type="Proteomes" id="UP000016660">
    <property type="component" value="Unassembled WGS sequence"/>
</dbReference>
<keyword evidence="2" id="KW-0238">DNA-binding</keyword>
<protein>
    <submittedName>
        <fullName evidence="5">Site-specific recombinase, phage integrase family</fullName>
    </submittedName>
</protein>
<dbReference type="EMBL" id="AWUY01000169">
    <property type="protein sequence ID" value="ERJ75575.1"/>
    <property type="molecule type" value="Genomic_DNA"/>
</dbReference>
<evidence type="ECO:0000256" key="3">
    <source>
        <dbReference type="ARBA" id="ARBA00023172"/>
    </source>
</evidence>
<dbReference type="PANTHER" id="PTHR30349">
    <property type="entry name" value="PHAGE INTEGRASE-RELATED"/>
    <property type="match status" value="1"/>
</dbReference>
<dbReference type="SUPFAM" id="SSF56349">
    <property type="entry name" value="DNA breaking-rejoining enzymes"/>
    <property type="match status" value="1"/>
</dbReference>
<sequence length="451" mass="52319">MKIEIKDKLAMNVSYTLKDLSRLGVSKSQIWLGTTIYGTRVRVYTHLLIEPRLWLKNSSRGNGGMALEDASLGQVNLKECKAINKRLKEILGFCQDYADAVTKNTLHDEALEHSAENFKTFIYAKIDGKDEKRQLDVEDYIGNYIQAKCSMLNKDTKRQLSKGTIYNHRNSLRRLQQFCKEKRIKLTWKLFDRKFETKFTEWLCSQSYSANTIACQYSVMKVWLTEAETDNLVMDRAFHKYPTKVYNVENIYLTEEEIQRLYDIDFKSDEVQKELGYQISKGGKYEQSRDLFVLACWTGLRFHDWHNIMAVAEFTDDYMTVHTHKTNKEVIIPLHPMVKAIIKKYDGNLPRSGDKTACLKHIRECGRIAHIDEATSLCRVRGGKSVISRGAKYEFICNHTARRSFCTNMYLKGVPTISVMAISGHTSEENFLKYIKVDKKQHADIVARAFR</sequence>
<dbReference type="Gene3D" id="1.10.443.10">
    <property type="entry name" value="Intergrase catalytic core"/>
    <property type="match status" value="1"/>
</dbReference>
<dbReference type="GeneID" id="91082665"/>
<dbReference type="InterPro" id="IPR025269">
    <property type="entry name" value="SAM-like_dom"/>
</dbReference>
<dbReference type="RefSeq" id="WP_021669844.1">
    <property type="nucleotide sequence ID" value="NZ_BAIS01000045.1"/>
</dbReference>
<keyword evidence="3" id="KW-0233">DNA recombination</keyword>
<name>A0ABP2Y6E8_9BACT</name>
<dbReference type="InterPro" id="IPR002104">
    <property type="entry name" value="Integrase_catalytic"/>
</dbReference>
<organism evidence="5 6">
    <name type="scientific">Prevotella disiens JCM 6334 = ATCC 29426</name>
    <dbReference type="NCBI Taxonomy" id="1235811"/>
    <lineage>
        <taxon>Bacteria</taxon>
        <taxon>Pseudomonadati</taxon>
        <taxon>Bacteroidota</taxon>
        <taxon>Bacteroidia</taxon>
        <taxon>Bacteroidales</taxon>
        <taxon>Prevotellaceae</taxon>
        <taxon>Prevotella</taxon>
    </lineage>
</organism>
<dbReference type="Pfam" id="PF13102">
    <property type="entry name" value="Phage_int_SAM_5"/>
    <property type="match status" value="1"/>
</dbReference>
<keyword evidence="6" id="KW-1185">Reference proteome</keyword>
<dbReference type="PROSITE" id="PS51898">
    <property type="entry name" value="TYR_RECOMBINASE"/>
    <property type="match status" value="1"/>
</dbReference>
<evidence type="ECO:0000313" key="6">
    <source>
        <dbReference type="Proteomes" id="UP000016660"/>
    </source>
</evidence>
<evidence type="ECO:0000256" key="1">
    <source>
        <dbReference type="ARBA" id="ARBA00008857"/>
    </source>
</evidence>
<accession>A0ABP2Y6E8</accession>
<evidence type="ECO:0000256" key="2">
    <source>
        <dbReference type="ARBA" id="ARBA00023125"/>
    </source>
</evidence>
<feature type="domain" description="Tyr recombinase" evidence="4">
    <location>
        <begin position="248"/>
        <end position="447"/>
    </location>
</feature>
<gene>
    <name evidence="5" type="ORF">HMPREF0653_01827</name>
</gene>
<proteinExistence type="inferred from homology"/>
<dbReference type="InterPro" id="IPR011010">
    <property type="entry name" value="DNA_brk_join_enz"/>
</dbReference>
<dbReference type="InterPro" id="IPR010998">
    <property type="entry name" value="Integrase_recombinase_N"/>
</dbReference>
<dbReference type="Gene3D" id="1.10.150.130">
    <property type="match status" value="1"/>
</dbReference>